<dbReference type="EMBL" id="CAIIXF020000007">
    <property type="protein sequence ID" value="CAH1790108.1"/>
    <property type="molecule type" value="Genomic_DNA"/>
</dbReference>
<organism evidence="1 2">
    <name type="scientific">Owenia fusiformis</name>
    <name type="common">Polychaete worm</name>
    <dbReference type="NCBI Taxonomy" id="6347"/>
    <lineage>
        <taxon>Eukaryota</taxon>
        <taxon>Metazoa</taxon>
        <taxon>Spiralia</taxon>
        <taxon>Lophotrochozoa</taxon>
        <taxon>Annelida</taxon>
        <taxon>Polychaeta</taxon>
        <taxon>Sedentaria</taxon>
        <taxon>Canalipalpata</taxon>
        <taxon>Sabellida</taxon>
        <taxon>Oweniida</taxon>
        <taxon>Oweniidae</taxon>
        <taxon>Owenia</taxon>
    </lineage>
</organism>
<proteinExistence type="predicted"/>
<accession>A0A8J1TSK9</accession>
<reference evidence="1" key="1">
    <citation type="submission" date="2022-03" db="EMBL/GenBank/DDBJ databases">
        <authorList>
            <person name="Martin C."/>
        </authorList>
    </citation>
    <scope>NUCLEOTIDE SEQUENCE</scope>
</reference>
<protein>
    <submittedName>
        <fullName evidence="1">Uncharacterized protein</fullName>
    </submittedName>
</protein>
<sequence>MMKVIGVLAVCFIVVVVPPPCDGEYVESDYSNYYDEIAQATCTAMNSAGGWTFAVRRYCHSTDQRTCDIICRDPNLKKQDSQVAERNMACLNSLHVYQNRPRFAHGAGFEKLGLKIYRYNSCSRASCGPNYCCCRSW</sequence>
<dbReference type="Proteomes" id="UP000749559">
    <property type="component" value="Unassembled WGS sequence"/>
</dbReference>
<gene>
    <name evidence="1" type="ORF">OFUS_LOCUS15363</name>
</gene>
<keyword evidence="2" id="KW-1185">Reference proteome</keyword>
<name>A0A8J1TSK9_OWEFU</name>
<dbReference type="OrthoDB" id="6152270at2759"/>
<comment type="caution">
    <text evidence="1">The sequence shown here is derived from an EMBL/GenBank/DDBJ whole genome shotgun (WGS) entry which is preliminary data.</text>
</comment>
<evidence type="ECO:0000313" key="2">
    <source>
        <dbReference type="Proteomes" id="UP000749559"/>
    </source>
</evidence>
<evidence type="ECO:0000313" key="1">
    <source>
        <dbReference type="EMBL" id="CAH1790108.1"/>
    </source>
</evidence>
<dbReference type="AlphaFoldDB" id="A0A8J1TSK9"/>